<dbReference type="RefSeq" id="WP_104478109.1">
    <property type="nucleotide sequence ID" value="NZ_CP154825.1"/>
</dbReference>
<accession>A0A2S6GWS3</accession>
<name>A0A2S6GWS3_9PSEU</name>
<comment type="caution">
    <text evidence="1">The sequence shown here is derived from an EMBL/GenBank/DDBJ whole genome shotgun (WGS) entry which is preliminary data.</text>
</comment>
<keyword evidence="2" id="KW-1185">Reference proteome</keyword>
<dbReference type="Proteomes" id="UP000239203">
    <property type="component" value="Unassembled WGS sequence"/>
</dbReference>
<protein>
    <submittedName>
        <fullName evidence="1">Uncharacterized protein</fullName>
    </submittedName>
</protein>
<reference evidence="1 2" key="1">
    <citation type="submission" date="2018-02" db="EMBL/GenBank/DDBJ databases">
        <title>Genomic Encyclopedia of Archaeal and Bacterial Type Strains, Phase II (KMG-II): from individual species to whole genera.</title>
        <authorList>
            <person name="Goeker M."/>
        </authorList>
    </citation>
    <scope>NUCLEOTIDE SEQUENCE [LARGE SCALE GENOMIC DNA]</scope>
    <source>
        <strain evidence="1 2">YU 961-1</strain>
    </source>
</reference>
<dbReference type="EMBL" id="PTIX01000003">
    <property type="protein sequence ID" value="PPK69695.1"/>
    <property type="molecule type" value="Genomic_DNA"/>
</dbReference>
<evidence type="ECO:0000313" key="2">
    <source>
        <dbReference type="Proteomes" id="UP000239203"/>
    </source>
</evidence>
<sequence>MSDLDFFVDLMTTRTVLGLDHTSTVAEVAAVLGPGKISKTWRGRQDGGDTMRIDDGLAEFVWTRWPPLNTWYLAHYGAYPNRLDGKNKFPALNAHYGRFRRTELLFDELAAAIRARGFTLELDYEWTRNDADDHRQYYEPSSGMSLITWTHKRSRYFGTVEKMVTAYQTPAARRGHRFPRDHREQEFGEHAQDLAAAGNVPAWLDRNEPRDDDRREWWSLLLTAAGKGDSPVSHPGLLALVREAVDREVNPPGDDASLLVDLAWHFERYPDDPLPAEETRPMIDHGLRRWLAAPPADLAEATRLSRAHRLDADELRLSRRLRDQIHQVAQAIPEAGDPDLVEQLRAWAPLRPELLRYPLFARPRLNRHKQLSSRRPRARR</sequence>
<organism evidence="1 2">
    <name type="scientific">Actinokineospora auranticolor</name>
    <dbReference type="NCBI Taxonomy" id="155976"/>
    <lineage>
        <taxon>Bacteria</taxon>
        <taxon>Bacillati</taxon>
        <taxon>Actinomycetota</taxon>
        <taxon>Actinomycetes</taxon>
        <taxon>Pseudonocardiales</taxon>
        <taxon>Pseudonocardiaceae</taxon>
        <taxon>Actinokineospora</taxon>
    </lineage>
</organism>
<gene>
    <name evidence="1" type="ORF">CLV40_103305</name>
</gene>
<dbReference type="OrthoDB" id="3360700at2"/>
<evidence type="ECO:0000313" key="1">
    <source>
        <dbReference type="EMBL" id="PPK69695.1"/>
    </source>
</evidence>
<dbReference type="AlphaFoldDB" id="A0A2S6GWS3"/>
<proteinExistence type="predicted"/>